<proteinExistence type="predicted"/>
<dbReference type="PROSITE" id="PS51257">
    <property type="entry name" value="PROKAR_LIPOPROTEIN"/>
    <property type="match status" value="1"/>
</dbReference>
<dbReference type="Gramene" id="KQL22536">
    <property type="protein sequence ID" value="KQL22536"/>
    <property type="gene ID" value="SETIT_033509mg"/>
</dbReference>
<name>K4A3Q6_SETIT</name>
<reference evidence="2" key="1">
    <citation type="journal article" date="2012" name="Nat. Biotechnol.">
        <title>Reference genome sequence of the model plant Setaria.</title>
        <authorList>
            <person name="Bennetzen J.L."/>
            <person name="Schmutz J."/>
            <person name="Wang H."/>
            <person name="Percifield R."/>
            <person name="Hawkins J."/>
            <person name="Pontaroli A.C."/>
            <person name="Estep M."/>
            <person name="Feng L."/>
            <person name="Vaughn J.N."/>
            <person name="Grimwood J."/>
            <person name="Jenkins J."/>
            <person name="Barry K."/>
            <person name="Lindquist E."/>
            <person name="Hellsten U."/>
            <person name="Deshpande S."/>
            <person name="Wang X."/>
            <person name="Wu X."/>
            <person name="Mitros T."/>
            <person name="Triplett J."/>
            <person name="Yang X."/>
            <person name="Ye C.Y."/>
            <person name="Mauro-Herrera M."/>
            <person name="Wang L."/>
            <person name="Li P."/>
            <person name="Sharma M."/>
            <person name="Sharma R."/>
            <person name="Ronald P.C."/>
            <person name="Panaud O."/>
            <person name="Kellogg E.A."/>
            <person name="Brutnell T.P."/>
            <person name="Doust A.N."/>
            <person name="Tuskan G.A."/>
            <person name="Rokhsar D."/>
            <person name="Devos K.M."/>
        </authorList>
    </citation>
    <scope>NUCLEOTIDE SEQUENCE [LARGE SCALE GENOMIC DNA]</scope>
    <source>
        <strain evidence="2">cv. Yugu1</strain>
    </source>
</reference>
<dbReference type="EMBL" id="AGNK02000688">
    <property type="status" value="NOT_ANNOTATED_CDS"/>
    <property type="molecule type" value="Genomic_DNA"/>
</dbReference>
<dbReference type="Proteomes" id="UP000004995">
    <property type="component" value="Unassembled WGS sequence"/>
</dbReference>
<sequence>MRVILFFLFLFMTACWKNSVLLSPSTAHSFLALCFVVFRDLI</sequence>
<dbReference type="EnsemblPlants" id="KQL22536">
    <property type="protein sequence ID" value="KQL22536"/>
    <property type="gene ID" value="SETIT_033509mg"/>
</dbReference>
<dbReference type="AlphaFoldDB" id="K4A3Q6"/>
<accession>K4A3Q6</accession>
<organism evidence="1 2">
    <name type="scientific">Setaria italica</name>
    <name type="common">Foxtail millet</name>
    <name type="synonym">Panicum italicum</name>
    <dbReference type="NCBI Taxonomy" id="4555"/>
    <lineage>
        <taxon>Eukaryota</taxon>
        <taxon>Viridiplantae</taxon>
        <taxon>Streptophyta</taxon>
        <taxon>Embryophyta</taxon>
        <taxon>Tracheophyta</taxon>
        <taxon>Spermatophyta</taxon>
        <taxon>Magnoliopsida</taxon>
        <taxon>Liliopsida</taxon>
        <taxon>Poales</taxon>
        <taxon>Poaceae</taxon>
        <taxon>PACMAD clade</taxon>
        <taxon>Panicoideae</taxon>
        <taxon>Panicodae</taxon>
        <taxon>Paniceae</taxon>
        <taxon>Cenchrinae</taxon>
        <taxon>Setaria</taxon>
    </lineage>
</organism>
<dbReference type="InParanoid" id="K4A3Q6"/>
<keyword evidence="2" id="KW-1185">Reference proteome</keyword>
<evidence type="ECO:0000313" key="2">
    <source>
        <dbReference type="Proteomes" id="UP000004995"/>
    </source>
</evidence>
<evidence type="ECO:0000313" key="1">
    <source>
        <dbReference type="EnsemblPlants" id="KQL22536"/>
    </source>
</evidence>
<reference evidence="1" key="2">
    <citation type="submission" date="2018-08" db="UniProtKB">
        <authorList>
            <consortium name="EnsemblPlants"/>
        </authorList>
    </citation>
    <scope>IDENTIFICATION</scope>
    <source>
        <strain evidence="1">Yugu1</strain>
    </source>
</reference>
<protein>
    <recommendedName>
        <fullName evidence="3">Lipoprotein</fullName>
    </recommendedName>
</protein>
<evidence type="ECO:0008006" key="3">
    <source>
        <dbReference type="Google" id="ProtNLM"/>
    </source>
</evidence>
<dbReference type="HOGENOM" id="CLU_3261433_0_0_1"/>